<gene>
    <name evidence="1" type="ORF">Edafosvirus36_16</name>
</gene>
<proteinExistence type="predicted"/>
<dbReference type="EMBL" id="MK072101">
    <property type="protein sequence ID" value="AYV78826.1"/>
    <property type="molecule type" value="Genomic_DNA"/>
</dbReference>
<organism evidence="1">
    <name type="scientific">Edafosvirus sp</name>
    <dbReference type="NCBI Taxonomy" id="2487765"/>
    <lineage>
        <taxon>Viruses</taxon>
        <taxon>Varidnaviria</taxon>
        <taxon>Bamfordvirae</taxon>
        <taxon>Nucleocytoviricota</taxon>
        <taxon>Megaviricetes</taxon>
        <taxon>Imitervirales</taxon>
        <taxon>Mimiviridae</taxon>
        <taxon>Klosneuvirinae</taxon>
    </lineage>
</organism>
<accession>A0A3G4ZVB4</accession>
<reference evidence="1" key="1">
    <citation type="submission" date="2018-10" db="EMBL/GenBank/DDBJ databases">
        <title>Hidden diversity of soil giant viruses.</title>
        <authorList>
            <person name="Schulz F."/>
            <person name="Alteio L."/>
            <person name="Goudeau D."/>
            <person name="Ryan E.M."/>
            <person name="Malmstrom R.R."/>
            <person name="Blanchard J."/>
            <person name="Woyke T."/>
        </authorList>
    </citation>
    <scope>NUCLEOTIDE SEQUENCE</scope>
    <source>
        <strain evidence="1">EDV1</strain>
    </source>
</reference>
<protein>
    <submittedName>
        <fullName evidence="1">Uncharacterized protein</fullName>
    </submittedName>
</protein>
<name>A0A3G4ZVB4_9VIRU</name>
<evidence type="ECO:0000313" key="1">
    <source>
        <dbReference type="EMBL" id="AYV78826.1"/>
    </source>
</evidence>
<sequence length="46" mass="5139">MTSFVSPRGLLKIPIRCSTFIITFNKPLNGCAMLANDRNCLNIIIK</sequence>